<dbReference type="AlphaFoldDB" id="A0A0R9P952"/>
<gene>
    <name evidence="1" type="ORF">BTA137</name>
</gene>
<reference evidence="1" key="1">
    <citation type="submission" date="2012-01" db="EMBL/GenBank/DDBJ databases">
        <authorList>
            <person name="Wikstroem N."/>
        </authorList>
    </citation>
    <scope>NUCLEOTIDE SEQUENCE</scope>
    <source>
        <strain evidence="1">91E135</strain>
        <plasmid evidence="1">lp150</plasmid>
    </source>
</reference>
<evidence type="ECO:0000313" key="1">
    <source>
        <dbReference type="EMBL" id="ALC78624.1"/>
    </source>
</evidence>
<accession>A0A0R9P952</accession>
<reference evidence="1" key="2">
    <citation type="journal article" date="2013" name="J. Bacteriol.">
        <title>Large linear plasmids of Borrelia species that cause relapsing fever.</title>
        <authorList>
            <person name="Miller S.C."/>
            <person name="Porcella S.F."/>
            <person name="Raffel S.J."/>
            <person name="Schwan T.G."/>
            <person name="Barbour A.G."/>
        </authorList>
    </citation>
    <scope>NUCLEOTIDE SEQUENCE</scope>
    <source>
        <strain evidence="1">91E135</strain>
        <plasmid evidence="1">lp150</plasmid>
    </source>
</reference>
<organism evidence="1">
    <name type="scientific">Borrelia turicatae (strain 91E135)</name>
    <dbReference type="NCBI Taxonomy" id="314724"/>
    <lineage>
        <taxon>Bacteria</taxon>
        <taxon>Pseudomonadati</taxon>
        <taxon>Spirochaetota</taxon>
        <taxon>Spirochaetia</taxon>
        <taxon>Spirochaetales</taxon>
        <taxon>Borreliaceae</taxon>
        <taxon>Borrelia</taxon>
    </lineage>
</organism>
<dbReference type="EMBL" id="HM008710">
    <property type="protein sequence ID" value="ALC78624.1"/>
    <property type="molecule type" value="Genomic_DNA"/>
</dbReference>
<proteinExistence type="predicted"/>
<keyword evidence="1" id="KW-0614">Plasmid</keyword>
<geneLocation type="plasmid" evidence="1">
    <name>lp150</name>
</geneLocation>
<name>A0A0R9P952_BORT9</name>
<sequence length="30" mass="3332">MSNFVSSINSSIKINIAIIASGRLYDLYKL</sequence>
<reference evidence="1" key="3">
    <citation type="submission" date="2015-06" db="EMBL/GenBank/DDBJ databases">
        <authorList>
            <person name="Hoefler B.C."/>
            <person name="Straight P.D."/>
        </authorList>
    </citation>
    <scope>NUCLEOTIDE SEQUENCE</scope>
    <source>
        <strain evidence="1">91E135</strain>
        <plasmid evidence="1">lp150</plasmid>
    </source>
</reference>
<protein>
    <submittedName>
        <fullName evidence="1">Uncharacterized protein</fullName>
    </submittedName>
</protein>